<reference evidence="3" key="1">
    <citation type="submission" date="2018-12" db="EMBL/GenBank/DDBJ databases">
        <title>Tengunoibacter tsumagoiensis gen. nov., sp. nov., Dictyobacter kobayashii sp. nov., D. alpinus sp. nov., and D. joshuensis sp. nov. and description of Dictyobacteraceae fam. nov. within the order Ktedonobacterales isolated from Tengu-no-mugimeshi.</title>
        <authorList>
            <person name="Wang C.M."/>
            <person name="Zheng Y."/>
            <person name="Sakai Y."/>
            <person name="Toyoda A."/>
            <person name="Minakuchi Y."/>
            <person name="Abe K."/>
            <person name="Yokota A."/>
            <person name="Yabe S."/>
        </authorList>
    </citation>
    <scope>NUCLEOTIDE SEQUENCE [LARGE SCALE GENOMIC DNA]</scope>
    <source>
        <strain evidence="3">Uno16</strain>
    </source>
</reference>
<keyword evidence="1" id="KW-1133">Transmembrane helix</keyword>
<proteinExistence type="predicted"/>
<feature type="transmembrane region" description="Helical" evidence="1">
    <location>
        <begin position="42"/>
        <end position="64"/>
    </location>
</feature>
<keyword evidence="1" id="KW-0812">Transmembrane</keyword>
<dbReference type="Pfam" id="PF09858">
    <property type="entry name" value="DUF2085"/>
    <property type="match status" value="1"/>
</dbReference>
<evidence type="ECO:0000313" key="3">
    <source>
        <dbReference type="Proteomes" id="UP000287171"/>
    </source>
</evidence>
<gene>
    <name evidence="2" type="ORF">KDA_03280</name>
</gene>
<name>A0A402B0G7_9CHLR</name>
<dbReference type="AlphaFoldDB" id="A0A402B0G7"/>
<feature type="transmembrane region" description="Helical" evidence="1">
    <location>
        <begin position="76"/>
        <end position="94"/>
    </location>
</feature>
<keyword evidence="1" id="KW-0472">Membrane</keyword>
<dbReference type="OrthoDB" id="152099at2"/>
<protein>
    <recommendedName>
        <fullName evidence="4">DUF2085 domain-containing protein</fullName>
    </recommendedName>
</protein>
<sequence>MAIQPSIYNQQRRAIPPHTIPGRPKSAFERFVDRGGDFLTDYWAHIVMIGLGILVGTAIAIPFLSYFGLDSIAKPLFFSLHYVCAQIPSHSIYIFGHQLGLCERNFSIYTSMFLTSLVFVLSKKRLPGIPWWLWILMILPMAWDGTTQMFGWRESDWILRVITGTLFGVGNIWFALPLMQKSILETTLPPHLQQPLVQKAPTTTARSPQAPQH</sequence>
<keyword evidence="3" id="KW-1185">Reference proteome</keyword>
<feature type="transmembrane region" description="Helical" evidence="1">
    <location>
        <begin position="106"/>
        <end position="122"/>
    </location>
</feature>
<feature type="transmembrane region" description="Helical" evidence="1">
    <location>
        <begin position="131"/>
        <end position="151"/>
    </location>
</feature>
<organism evidence="2 3">
    <name type="scientific">Dictyobacter alpinus</name>
    <dbReference type="NCBI Taxonomy" id="2014873"/>
    <lineage>
        <taxon>Bacteria</taxon>
        <taxon>Bacillati</taxon>
        <taxon>Chloroflexota</taxon>
        <taxon>Ktedonobacteria</taxon>
        <taxon>Ktedonobacterales</taxon>
        <taxon>Dictyobacteraceae</taxon>
        <taxon>Dictyobacter</taxon>
    </lineage>
</organism>
<dbReference type="Proteomes" id="UP000287171">
    <property type="component" value="Unassembled WGS sequence"/>
</dbReference>
<feature type="transmembrane region" description="Helical" evidence="1">
    <location>
        <begin position="157"/>
        <end position="176"/>
    </location>
</feature>
<evidence type="ECO:0000313" key="2">
    <source>
        <dbReference type="EMBL" id="GCE24844.1"/>
    </source>
</evidence>
<accession>A0A402B0G7</accession>
<dbReference type="RefSeq" id="WP_126625508.1">
    <property type="nucleotide sequence ID" value="NZ_BIFT01000001.1"/>
</dbReference>
<dbReference type="InterPro" id="IPR019206">
    <property type="entry name" value="DUF2085_TM"/>
</dbReference>
<comment type="caution">
    <text evidence="2">The sequence shown here is derived from an EMBL/GenBank/DDBJ whole genome shotgun (WGS) entry which is preliminary data.</text>
</comment>
<evidence type="ECO:0000256" key="1">
    <source>
        <dbReference type="SAM" id="Phobius"/>
    </source>
</evidence>
<dbReference type="EMBL" id="BIFT01000001">
    <property type="protein sequence ID" value="GCE24844.1"/>
    <property type="molecule type" value="Genomic_DNA"/>
</dbReference>
<evidence type="ECO:0008006" key="4">
    <source>
        <dbReference type="Google" id="ProtNLM"/>
    </source>
</evidence>